<dbReference type="PANTHER" id="PTHR11601:SF34">
    <property type="entry name" value="CYSTEINE DESULFURASE"/>
    <property type="match status" value="1"/>
</dbReference>
<dbReference type="Proteomes" id="UP001597296">
    <property type="component" value="Unassembled WGS sequence"/>
</dbReference>
<feature type="binding site" evidence="11">
    <location>
        <position position="239"/>
    </location>
    <ligand>
        <name>pyridoxal 5'-phosphate</name>
        <dbReference type="ChEBI" id="CHEBI:597326"/>
    </ligand>
</feature>
<accession>A0ABW5C644</accession>
<dbReference type="NCBIfam" id="NF010611">
    <property type="entry name" value="PRK14012.1"/>
    <property type="match status" value="1"/>
</dbReference>
<dbReference type="Gene3D" id="3.40.640.10">
    <property type="entry name" value="Type I PLP-dependent aspartate aminotransferase-like (Major domain)"/>
    <property type="match status" value="1"/>
</dbReference>
<feature type="domain" description="Aminotransferase class V" evidence="13">
    <location>
        <begin position="3"/>
        <end position="363"/>
    </location>
</feature>
<evidence type="ECO:0000256" key="3">
    <source>
        <dbReference type="ARBA" id="ARBA00006490"/>
    </source>
</evidence>
<proteinExistence type="inferred from homology"/>
<keyword evidence="4 11" id="KW-0808">Transferase</keyword>
<dbReference type="NCBIfam" id="TIGR02006">
    <property type="entry name" value="IscS"/>
    <property type="match status" value="1"/>
</dbReference>
<feature type="modified residue" description="N6-(pyridoxal phosphate)lysine" evidence="11">
    <location>
        <position position="202"/>
    </location>
</feature>
<dbReference type="RefSeq" id="WP_377313646.1">
    <property type="nucleotide sequence ID" value="NZ_JBHUIY010000001.1"/>
</dbReference>
<feature type="binding site" description="via persulfide group" evidence="11">
    <location>
        <position position="325"/>
    </location>
    <ligand>
        <name>[2Fe-2S] cluster</name>
        <dbReference type="ChEBI" id="CHEBI:190135"/>
        <note>ligand shared with IscU</note>
    </ligand>
</feature>
<dbReference type="Gene3D" id="3.90.1150.10">
    <property type="entry name" value="Aspartate Aminotransferase, domain 1"/>
    <property type="match status" value="1"/>
</dbReference>
<evidence type="ECO:0000259" key="13">
    <source>
        <dbReference type="Pfam" id="PF00266"/>
    </source>
</evidence>
<evidence type="ECO:0000256" key="2">
    <source>
        <dbReference type="ARBA" id="ARBA00003120"/>
    </source>
</evidence>
<keyword evidence="11" id="KW-0963">Cytoplasm</keyword>
<dbReference type="Pfam" id="PF00266">
    <property type="entry name" value="Aminotran_5"/>
    <property type="match status" value="1"/>
</dbReference>
<evidence type="ECO:0000256" key="12">
    <source>
        <dbReference type="RuleBase" id="RU004504"/>
    </source>
</evidence>
<dbReference type="InterPro" id="IPR015421">
    <property type="entry name" value="PyrdxlP-dep_Trfase_major"/>
</dbReference>
<dbReference type="PANTHER" id="PTHR11601">
    <property type="entry name" value="CYSTEINE DESULFURYLASE FAMILY MEMBER"/>
    <property type="match status" value="1"/>
</dbReference>
<comment type="cofactor">
    <cofactor evidence="1 11 12">
        <name>pyridoxal 5'-phosphate</name>
        <dbReference type="ChEBI" id="CHEBI:597326"/>
    </cofactor>
</comment>
<comment type="function">
    <text evidence="11">Master enzyme that delivers sulfur to a number of partners involved in Fe-S cluster assembly, tRNA modification or cofactor biosynthesis. Catalyzes the removal of elemental sulfur atoms from cysteine to produce alanine. Functions as a sulfur delivery protein for Fe-S cluster synthesis onto IscU, an Fe-S scaffold assembly protein, as well as other S acceptor proteins.</text>
</comment>
<evidence type="ECO:0000256" key="8">
    <source>
        <dbReference type="ARBA" id="ARBA00023004"/>
    </source>
</evidence>
<keyword evidence="8 11" id="KW-0408">Iron</keyword>
<feature type="binding site" evidence="11">
    <location>
        <position position="179"/>
    </location>
    <ligand>
        <name>pyridoxal 5'-phosphate</name>
        <dbReference type="ChEBI" id="CHEBI:597326"/>
    </ligand>
</feature>
<dbReference type="SUPFAM" id="SSF53383">
    <property type="entry name" value="PLP-dependent transferases"/>
    <property type="match status" value="1"/>
</dbReference>
<keyword evidence="15" id="KW-1185">Reference proteome</keyword>
<comment type="subunit">
    <text evidence="11">Homodimer. Forms a heterotetramer with IscU, interacts with other sulfur acceptors.</text>
</comment>
<keyword evidence="7 11" id="KW-0663">Pyridoxal phosphate</keyword>
<gene>
    <name evidence="11" type="primary">iscS</name>
    <name evidence="14" type="ORF">ACFSNB_00915</name>
</gene>
<dbReference type="InterPro" id="IPR016454">
    <property type="entry name" value="Cysteine_dSase"/>
</dbReference>
<dbReference type="InterPro" id="IPR020578">
    <property type="entry name" value="Aminotrans_V_PyrdxlP_BS"/>
</dbReference>
<sequence>MPIYLDYQATTPCDPRVVAAMLPWFTEKFGNPHSRNHAYGWEAEEAVEQARAEIAALIGADAKEIVFTSGATESNNLAIKGAARFLRDKRDHIITVTTEHKCVLDTCRHLEQDGFRVTYLPVGTDGLIDLDQLAAEITDRTAVVSVMGANNEIGVIQPLAEIGALCRSKGVLFHSDCAQAVGKIPLDVNAMNIDLMSISGHKIYGPKGIGALYVRRRPRVRLVPLINGGGQERGMRSGTLATPLCVGFGTAAALCKAEMASEAERLLGLRNRLLSGLEQRLPEIYVNGDLERRLPGNLNVSFAFVEGEGLMMGIKGLAVSSGSACTSASLEPSYVLRALGLSPEMAHTSLRLGLGRFTTEDEVGTAIDQIAEAVEHLRGLSPLWEMHQEGIDVSTVQWAEH</sequence>
<dbReference type="EC" id="2.8.1.7" evidence="11"/>
<dbReference type="HAMAP" id="MF_00331">
    <property type="entry name" value="Cys_desulf_IscS"/>
    <property type="match status" value="1"/>
</dbReference>
<name>A0ABW5C644_9PROT</name>
<dbReference type="GO" id="GO:0031071">
    <property type="term" value="F:cysteine desulfurase activity"/>
    <property type="evidence" value="ECO:0007669"/>
    <property type="project" value="UniProtKB-EC"/>
</dbReference>
<dbReference type="InterPro" id="IPR000192">
    <property type="entry name" value="Aminotrans_V_dom"/>
</dbReference>
<protein>
    <recommendedName>
        <fullName evidence="11">Cysteine desulfurase IscS</fullName>
        <ecNumber evidence="11">2.8.1.7</ecNumber>
    </recommendedName>
</protein>
<evidence type="ECO:0000256" key="5">
    <source>
        <dbReference type="ARBA" id="ARBA00022714"/>
    </source>
</evidence>
<feature type="active site" description="Cysteine persulfide intermediate" evidence="11">
    <location>
        <position position="325"/>
    </location>
</feature>
<evidence type="ECO:0000256" key="4">
    <source>
        <dbReference type="ARBA" id="ARBA00022679"/>
    </source>
</evidence>
<evidence type="ECO:0000313" key="15">
    <source>
        <dbReference type="Proteomes" id="UP001597296"/>
    </source>
</evidence>
<keyword evidence="9 11" id="KW-0411">Iron-sulfur</keyword>
<dbReference type="InterPro" id="IPR015424">
    <property type="entry name" value="PyrdxlP-dep_Trfase"/>
</dbReference>
<evidence type="ECO:0000313" key="14">
    <source>
        <dbReference type="EMBL" id="MFD2232357.1"/>
    </source>
</evidence>
<feature type="binding site" evidence="11">
    <location>
        <position position="151"/>
    </location>
    <ligand>
        <name>pyridoxal 5'-phosphate</name>
        <dbReference type="ChEBI" id="CHEBI:597326"/>
    </ligand>
</feature>
<comment type="function">
    <text evidence="2">Catalyzes the removal of elemental sulfur atoms from cysteine to produce alanine. Seems to participate in the biosynthesis of the nitrogenase metalloclusters by providing the inorganic sulfur required for the Fe-S core formation.</text>
</comment>
<comment type="subcellular location">
    <subcellularLocation>
        <location evidence="11">Cytoplasm</location>
    </subcellularLocation>
</comment>
<organism evidence="14 15">
    <name type="scientific">Phaeospirillum tilakii</name>
    <dbReference type="NCBI Taxonomy" id="741673"/>
    <lineage>
        <taxon>Bacteria</taxon>
        <taxon>Pseudomonadati</taxon>
        <taxon>Pseudomonadota</taxon>
        <taxon>Alphaproteobacteria</taxon>
        <taxon>Rhodospirillales</taxon>
        <taxon>Rhodospirillaceae</taxon>
        <taxon>Phaeospirillum</taxon>
    </lineage>
</organism>
<comment type="similarity">
    <text evidence="3 11">Belongs to the class-V pyridoxal-phosphate-dependent aminotransferase family. NifS/IscS subfamily.</text>
</comment>
<evidence type="ECO:0000256" key="11">
    <source>
        <dbReference type="HAMAP-Rule" id="MF_00331"/>
    </source>
</evidence>
<keyword evidence="6 11" id="KW-0479">Metal-binding</keyword>
<dbReference type="NCBIfam" id="NF002806">
    <property type="entry name" value="PRK02948.1"/>
    <property type="match status" value="1"/>
</dbReference>
<evidence type="ECO:0000256" key="10">
    <source>
        <dbReference type="ARBA" id="ARBA00050776"/>
    </source>
</evidence>
<dbReference type="PIRSF" id="PIRSF005572">
    <property type="entry name" value="NifS"/>
    <property type="match status" value="1"/>
</dbReference>
<keyword evidence="5 11" id="KW-0001">2Fe-2S</keyword>
<feature type="binding site" evidence="11">
    <location>
        <begin position="71"/>
        <end position="72"/>
    </location>
    <ligand>
        <name>pyridoxal 5'-phosphate</name>
        <dbReference type="ChEBI" id="CHEBI:597326"/>
    </ligand>
</feature>
<evidence type="ECO:0000256" key="7">
    <source>
        <dbReference type="ARBA" id="ARBA00022898"/>
    </source>
</evidence>
<feature type="binding site" evidence="11">
    <location>
        <begin position="199"/>
        <end position="201"/>
    </location>
    <ligand>
        <name>pyridoxal 5'-phosphate</name>
        <dbReference type="ChEBI" id="CHEBI:597326"/>
    </ligand>
</feature>
<dbReference type="InterPro" id="IPR015422">
    <property type="entry name" value="PyrdxlP-dep_Trfase_small"/>
</dbReference>
<evidence type="ECO:0000256" key="6">
    <source>
        <dbReference type="ARBA" id="ARBA00022723"/>
    </source>
</evidence>
<evidence type="ECO:0000256" key="1">
    <source>
        <dbReference type="ARBA" id="ARBA00001933"/>
    </source>
</evidence>
<comment type="catalytic activity">
    <reaction evidence="10 11">
        <text>(sulfur carrier)-H + L-cysteine = (sulfur carrier)-SH + L-alanine</text>
        <dbReference type="Rhea" id="RHEA:43892"/>
        <dbReference type="Rhea" id="RHEA-COMP:14737"/>
        <dbReference type="Rhea" id="RHEA-COMP:14739"/>
        <dbReference type="ChEBI" id="CHEBI:29917"/>
        <dbReference type="ChEBI" id="CHEBI:35235"/>
        <dbReference type="ChEBI" id="CHEBI:57972"/>
        <dbReference type="ChEBI" id="CHEBI:64428"/>
        <dbReference type="EC" id="2.8.1.7"/>
    </reaction>
</comment>
<dbReference type="EMBL" id="JBHUIY010000001">
    <property type="protein sequence ID" value="MFD2232357.1"/>
    <property type="molecule type" value="Genomic_DNA"/>
</dbReference>
<reference evidence="15" key="1">
    <citation type="journal article" date="2019" name="Int. J. Syst. Evol. Microbiol.">
        <title>The Global Catalogue of Microorganisms (GCM) 10K type strain sequencing project: providing services to taxonomists for standard genome sequencing and annotation.</title>
        <authorList>
            <consortium name="The Broad Institute Genomics Platform"/>
            <consortium name="The Broad Institute Genome Sequencing Center for Infectious Disease"/>
            <person name="Wu L."/>
            <person name="Ma J."/>
        </authorList>
    </citation>
    <scope>NUCLEOTIDE SEQUENCE [LARGE SCALE GENOMIC DNA]</scope>
    <source>
        <strain evidence="15">KCTC 15012</strain>
    </source>
</reference>
<dbReference type="InterPro" id="IPR010240">
    <property type="entry name" value="Cys_deSase_IscS"/>
</dbReference>
<comment type="caution">
    <text evidence="14">The sequence shown here is derived from an EMBL/GenBank/DDBJ whole genome shotgun (WGS) entry which is preliminary data.</text>
</comment>
<evidence type="ECO:0000256" key="9">
    <source>
        <dbReference type="ARBA" id="ARBA00023014"/>
    </source>
</evidence>
<dbReference type="PROSITE" id="PS00595">
    <property type="entry name" value="AA_TRANSFER_CLASS_5"/>
    <property type="match status" value="1"/>
</dbReference>
<comment type="pathway">
    <text evidence="11">Cofactor biosynthesis; iron-sulfur cluster biosynthesis.</text>
</comment>